<feature type="chain" id="PRO_5037483482" description="HTH luxR-type domain-containing protein" evidence="2">
    <location>
        <begin position="23"/>
        <end position="953"/>
    </location>
</feature>
<reference evidence="4" key="1">
    <citation type="journal article" date="2018" name="Int. J. Syst. Evol. Microbiol.">
        <title>Carboxylicivirga sediminis sp. nov., isolated from coastal sediment.</title>
        <authorList>
            <person name="Wang F.Q."/>
            <person name="Ren L.H."/>
            <person name="Zou R.J."/>
            <person name="Sun Y.Z."/>
            <person name="Liu X.J."/>
            <person name="Jiang F."/>
            <person name="Liu L.J."/>
        </authorList>
    </citation>
    <scope>NUCLEOTIDE SEQUENCE</scope>
    <source>
        <strain evidence="4">JR1</strain>
    </source>
</reference>
<reference evidence="4" key="2">
    <citation type="submission" date="2021-04" db="EMBL/GenBank/DDBJ databases">
        <authorList>
            <person name="Zhang T."/>
            <person name="Zhang Y."/>
            <person name="Lu D."/>
            <person name="Zuo D."/>
            <person name="Du Z."/>
        </authorList>
    </citation>
    <scope>NUCLEOTIDE SEQUENCE</scope>
    <source>
        <strain evidence="4">JR1</strain>
    </source>
</reference>
<dbReference type="Gene3D" id="2.130.10.10">
    <property type="entry name" value="YVTN repeat-like/Quinoprotein amine dehydrogenase"/>
    <property type="match status" value="2"/>
</dbReference>
<accession>A0A941F132</accession>
<feature type="domain" description="HTH luxR-type" evidence="3">
    <location>
        <begin position="893"/>
        <end position="950"/>
    </location>
</feature>
<dbReference type="InterPro" id="IPR016032">
    <property type="entry name" value="Sig_transdc_resp-reg_C-effctor"/>
</dbReference>
<feature type="transmembrane region" description="Helical" evidence="1">
    <location>
        <begin position="748"/>
        <end position="771"/>
    </location>
</feature>
<organism evidence="4 5">
    <name type="scientific">Carboxylicivirga sediminis</name>
    <dbReference type="NCBI Taxonomy" id="2006564"/>
    <lineage>
        <taxon>Bacteria</taxon>
        <taxon>Pseudomonadati</taxon>
        <taxon>Bacteroidota</taxon>
        <taxon>Bacteroidia</taxon>
        <taxon>Marinilabiliales</taxon>
        <taxon>Marinilabiliaceae</taxon>
        <taxon>Carboxylicivirga</taxon>
    </lineage>
</organism>
<keyword evidence="2" id="KW-0732">Signal</keyword>
<dbReference type="SUPFAM" id="SSF50998">
    <property type="entry name" value="Quinoprotein alcohol dehydrogenase-like"/>
    <property type="match status" value="1"/>
</dbReference>
<name>A0A941F132_9BACT</name>
<keyword evidence="1" id="KW-1133">Transmembrane helix</keyword>
<dbReference type="GO" id="GO:0006355">
    <property type="term" value="P:regulation of DNA-templated transcription"/>
    <property type="evidence" value="ECO:0007669"/>
    <property type="project" value="InterPro"/>
</dbReference>
<keyword evidence="1" id="KW-0812">Transmembrane</keyword>
<dbReference type="Pfam" id="PF00196">
    <property type="entry name" value="GerE"/>
    <property type="match status" value="1"/>
</dbReference>
<dbReference type="InterPro" id="IPR011047">
    <property type="entry name" value="Quinoprotein_ADH-like_sf"/>
</dbReference>
<dbReference type="SMART" id="SM00421">
    <property type="entry name" value="HTH_LUXR"/>
    <property type="match status" value="1"/>
</dbReference>
<dbReference type="Proteomes" id="UP000679220">
    <property type="component" value="Unassembled WGS sequence"/>
</dbReference>
<dbReference type="SUPFAM" id="SSF63829">
    <property type="entry name" value="Calcium-dependent phosphotriesterase"/>
    <property type="match status" value="1"/>
</dbReference>
<dbReference type="SUPFAM" id="SSF46894">
    <property type="entry name" value="C-terminal effector domain of the bipartite response regulators"/>
    <property type="match status" value="1"/>
</dbReference>
<proteinExistence type="predicted"/>
<dbReference type="EMBL" id="JAGTAR010000002">
    <property type="protein sequence ID" value="MBR8534487.1"/>
    <property type="molecule type" value="Genomic_DNA"/>
</dbReference>
<dbReference type="RefSeq" id="WP_212188387.1">
    <property type="nucleotide sequence ID" value="NZ_JAGTAR010000002.1"/>
</dbReference>
<evidence type="ECO:0000256" key="1">
    <source>
        <dbReference type="SAM" id="Phobius"/>
    </source>
</evidence>
<protein>
    <recommendedName>
        <fullName evidence="3">HTH luxR-type domain-containing protein</fullName>
    </recommendedName>
</protein>
<feature type="signal peptide" evidence="2">
    <location>
        <begin position="1"/>
        <end position="22"/>
    </location>
</feature>
<evidence type="ECO:0000313" key="5">
    <source>
        <dbReference type="Proteomes" id="UP000679220"/>
    </source>
</evidence>
<evidence type="ECO:0000313" key="4">
    <source>
        <dbReference type="EMBL" id="MBR8534487.1"/>
    </source>
</evidence>
<comment type="caution">
    <text evidence="4">The sequence shown here is derived from an EMBL/GenBank/DDBJ whole genome shotgun (WGS) entry which is preliminary data.</text>
</comment>
<dbReference type="InterPro" id="IPR036388">
    <property type="entry name" value="WH-like_DNA-bd_sf"/>
</dbReference>
<gene>
    <name evidence="4" type="ORF">KDU71_02865</name>
</gene>
<dbReference type="Gene3D" id="1.10.10.10">
    <property type="entry name" value="Winged helix-like DNA-binding domain superfamily/Winged helix DNA-binding domain"/>
    <property type="match status" value="1"/>
</dbReference>
<keyword evidence="1" id="KW-0472">Membrane</keyword>
<evidence type="ECO:0000256" key="2">
    <source>
        <dbReference type="SAM" id="SignalP"/>
    </source>
</evidence>
<dbReference type="AlphaFoldDB" id="A0A941F132"/>
<dbReference type="GO" id="GO:0003677">
    <property type="term" value="F:DNA binding"/>
    <property type="evidence" value="ECO:0007669"/>
    <property type="project" value="InterPro"/>
</dbReference>
<dbReference type="InterPro" id="IPR015943">
    <property type="entry name" value="WD40/YVTN_repeat-like_dom_sf"/>
</dbReference>
<dbReference type="InterPro" id="IPR000792">
    <property type="entry name" value="Tscrpt_reg_LuxR_C"/>
</dbReference>
<keyword evidence="5" id="KW-1185">Reference proteome</keyword>
<evidence type="ECO:0000259" key="3">
    <source>
        <dbReference type="SMART" id="SM00421"/>
    </source>
</evidence>
<sequence length="953" mass="109817">MVHKAILVTCLLVLNCFTSALCAIDFSLPQVTTFHKHQYQASNRNWCIDHGNDGYVYIGNDQGLLSFDGVQWTLNELPAHSRVRSICVASDGLIYTGSSEEIGFWQRNAQGQLYYTSINNKLLNVTFHNQEIWRIYEDVEHNIVFQGFSMTLKFDGEQVQKIEVNNPPTLLEKYDKRLWGNTRRGELLELTPYGYQKVLQSDLLKQRRLKAVVPYKDGAALLLTKSEGVFVWNDDVLQSWQVPANEQLINEDINCAVFHDGYYYVGTIHSGLLIINSEGEIVYKVNTHNYLQDNTILSLKFDAHNRLWFTMSVGIGYLELNAPLKLLIDSEKRIGAVHSVAYHQRKLYLATNKGVWYKPYTPGEQLLSFDGFKQLSELQGLAWVIQVMDGQLLCSHNKGTFLIDDNKVQKITTHAGGRSFQTIKVKGKEYLLQNTYSDLVVLEKGSDGRWQFKSTVEGFSEPTMSLAVDHKNQIWLQHDRKSELYNIRLQHNLRDAYSYNVYTAKHGLPKDMQSEVYEFNKRIIITSSEGVYTYDGLKDSIVYYQELNQRLGKFKSAHKIVKQKQDAYWLINNNSLALFRTIDGSISKVLQYKFVEPHLGMVENFENIITIDSLASFICMENGLGIYYHDDLLQKSEQNVYGVKVQLSYEAGKKEMSVVNPSSNIITLPYVNQDVKVSVATLASPGRQMEYQLDVITDADSISYQGSEPEFNLGRLPQNMSHIRILAYDQWGKATEERLISIIVLKPWYLKTGVIIIWCLLALSLLLLLLLRFKRNLNKYLNPARQEINAVDATEVYELKQLKTQLEDEVIQQNTYIATGALNAIRNKEVLATIKKELTAQKEKLGIRYPDKYYKKLVDLIESNMHNEDDWAMFEQHFDKANNNFITRLKQLYPELTPRDLRLCAYLKMNLSSKEIAPFLDISERSVEVHRYRLRKKLNLPAESNLAEFMISF</sequence>